<evidence type="ECO:0000313" key="3">
    <source>
        <dbReference type="Proteomes" id="UP000061489"/>
    </source>
</evidence>
<accession>W5YHG2</accession>
<dbReference type="Proteomes" id="UP000061489">
    <property type="component" value="Chromosome"/>
</dbReference>
<evidence type="ECO:0008006" key="4">
    <source>
        <dbReference type="Google" id="ProtNLM"/>
    </source>
</evidence>
<feature type="transmembrane region" description="Helical" evidence="1">
    <location>
        <begin position="38"/>
        <end position="58"/>
    </location>
</feature>
<evidence type="ECO:0000256" key="1">
    <source>
        <dbReference type="SAM" id="Phobius"/>
    </source>
</evidence>
<reference evidence="2 3" key="1">
    <citation type="journal article" date="2014" name="Genome Announc.">
        <title>Draft Genome Sequences of Marinobacter similis A3d10T and Marinobacter salarius R9SW1T.</title>
        <authorList>
            <person name="Ivanova E.P."/>
            <person name="Ng H.J."/>
            <person name="Webb H.K."/>
            <person name="Feng G."/>
            <person name="Oshima K."/>
            <person name="Hattori M."/>
            <person name="Ohkuma M."/>
            <person name="Sergeev A.F."/>
            <person name="Mikhailov V.V."/>
            <person name="Crawford R.J."/>
            <person name="Sawabe T."/>
        </authorList>
    </citation>
    <scope>NUCLEOTIDE SEQUENCE [LARGE SCALE GENOMIC DNA]</scope>
    <source>
        <strain evidence="2 3">A3d10</strain>
    </source>
</reference>
<dbReference type="InterPro" id="IPR021313">
    <property type="entry name" value="DUF2909"/>
</dbReference>
<dbReference type="KEGG" id="msx:AU14_07015"/>
<keyword evidence="3" id="KW-1185">Reference proteome</keyword>
<proteinExistence type="predicted"/>
<dbReference type="RefSeq" id="WP_041339815.1">
    <property type="nucleotide sequence ID" value="NZ_CP007151.1"/>
</dbReference>
<keyword evidence="1" id="KW-1133">Transmembrane helix</keyword>
<keyword evidence="1" id="KW-0812">Transmembrane</keyword>
<dbReference type="AlphaFoldDB" id="W5YHG2"/>
<dbReference type="EMBL" id="CP007151">
    <property type="protein sequence ID" value="AHI28455.1"/>
    <property type="molecule type" value="Genomic_DNA"/>
</dbReference>
<organism evidence="2 3">
    <name type="scientific">Marinobacter similis</name>
    <dbReference type="NCBI Taxonomy" id="1420916"/>
    <lineage>
        <taxon>Bacteria</taxon>
        <taxon>Pseudomonadati</taxon>
        <taxon>Pseudomonadota</taxon>
        <taxon>Gammaproteobacteria</taxon>
        <taxon>Pseudomonadales</taxon>
        <taxon>Marinobacteraceae</taxon>
        <taxon>Marinobacter</taxon>
    </lineage>
</organism>
<dbReference type="NCBIfam" id="NF033233">
    <property type="entry name" value="twin_helix"/>
    <property type="match status" value="1"/>
</dbReference>
<dbReference type="STRING" id="1420916.AU14_07015"/>
<name>W5YHG2_9GAMM</name>
<protein>
    <recommendedName>
        <fullName evidence="4">Twin transmembrane helix small protein</fullName>
    </recommendedName>
</protein>
<gene>
    <name evidence="2" type="ORF">AU14_07015</name>
</gene>
<feature type="transmembrane region" description="Helical" evidence="1">
    <location>
        <begin position="6"/>
        <end position="26"/>
    </location>
</feature>
<dbReference type="Pfam" id="PF11137">
    <property type="entry name" value="DUF2909"/>
    <property type="match status" value="1"/>
</dbReference>
<dbReference type="HOGENOM" id="CLU_162755_1_0_6"/>
<keyword evidence="1" id="KW-0472">Membrane</keyword>
<sequence>MLKAVIIVLMLAVVVSLFSGLFFLIKDGGKTNRVVNSLAVRVTLSILLLALILIALWQGSLTMNPTPF</sequence>
<evidence type="ECO:0000313" key="2">
    <source>
        <dbReference type="EMBL" id="AHI28455.1"/>
    </source>
</evidence>